<proteinExistence type="predicted"/>
<protein>
    <submittedName>
        <fullName evidence="1">Uncharacterized protein</fullName>
    </submittedName>
</protein>
<reference evidence="2 3" key="1">
    <citation type="submission" date="2019-04" db="EMBL/GenBank/DDBJ databases">
        <title>Draft genome sequences of Streptomyces avermitilis ATCC 31267.</title>
        <authorList>
            <person name="Komaki H."/>
            <person name="Tamura T."/>
            <person name="Hosoyama A."/>
        </authorList>
    </citation>
    <scope>NUCLEOTIDE SEQUENCE [LARGE SCALE GENOMIC DNA]</scope>
    <source>
        <strain evidence="2 3">ATCC 31267</strain>
    </source>
</reference>
<dbReference type="EMBL" id="BJHY01000002">
    <property type="protein sequence ID" value="GDY79934.1"/>
    <property type="molecule type" value="Genomic_DNA"/>
</dbReference>
<dbReference type="AlphaFoldDB" id="A0A4D4MCM0"/>
<evidence type="ECO:0000313" key="4">
    <source>
        <dbReference type="Proteomes" id="UP000302139"/>
    </source>
</evidence>
<reference evidence="1 4" key="2">
    <citation type="submission" date="2019-04" db="EMBL/GenBank/DDBJ databases">
        <title>Draft genome sequences of Streptomyces avermitilis NBRC 14893.</title>
        <authorList>
            <person name="Komaki H."/>
            <person name="Tamura T."/>
            <person name="Hosoyama A."/>
        </authorList>
    </citation>
    <scope>NUCLEOTIDE SEQUENCE [LARGE SCALE GENOMIC DNA]</scope>
    <source>
        <strain evidence="1 4">NBRC 14893</strain>
    </source>
</reference>
<accession>A0A4D4MCM0</accession>
<organism evidence="1 4">
    <name type="scientific">Streptomyces avermitilis</name>
    <dbReference type="NCBI Taxonomy" id="33903"/>
    <lineage>
        <taxon>Bacteria</taxon>
        <taxon>Bacillati</taxon>
        <taxon>Actinomycetota</taxon>
        <taxon>Actinomycetes</taxon>
        <taxon>Kitasatosporales</taxon>
        <taxon>Streptomycetaceae</taxon>
        <taxon>Streptomyces</taxon>
    </lineage>
</organism>
<dbReference type="EMBL" id="BJHX01000002">
    <property type="protein sequence ID" value="GDY69681.1"/>
    <property type="molecule type" value="Genomic_DNA"/>
</dbReference>
<comment type="caution">
    <text evidence="1">The sequence shown here is derived from an EMBL/GenBank/DDBJ whole genome shotgun (WGS) entry which is preliminary data.</text>
</comment>
<evidence type="ECO:0000313" key="2">
    <source>
        <dbReference type="EMBL" id="GDY79934.1"/>
    </source>
</evidence>
<gene>
    <name evidence="1" type="ORF">SAV14893_090740</name>
    <name evidence="2" type="ORF">SAV31267_094190</name>
</gene>
<evidence type="ECO:0000313" key="1">
    <source>
        <dbReference type="EMBL" id="GDY69681.1"/>
    </source>
</evidence>
<dbReference type="Proteomes" id="UP000302139">
    <property type="component" value="Unassembled WGS sequence"/>
</dbReference>
<name>A0A4D4MCM0_STRAX</name>
<sequence length="127" mass="14098">MLVEIVFVGLPIDRDDVEEALETAFELGAEVTGAGSGMGRCHLDLEIAESRTRPRPWSGSGRCCPNWSRGLRDVERQRMIKPPSSLVRPIGCPSHCGCGRTLDAGRQTSGWRALALRQRRQAWRARV</sequence>
<dbReference type="Proteomes" id="UP000299211">
    <property type="component" value="Unassembled WGS sequence"/>
</dbReference>
<evidence type="ECO:0000313" key="3">
    <source>
        <dbReference type="Proteomes" id="UP000299211"/>
    </source>
</evidence>